<dbReference type="InParanoid" id="A0A067PLG4"/>
<dbReference type="HOGENOM" id="CLU_3050633_0_0_1"/>
<name>A0A067PLG4_9AGAM</name>
<sequence length="54" mass="6159">MESEEQPLDETTERSLEKARFMPRENTGSLDPMKQIYSPIHDTDASFSTNAARV</sequence>
<dbReference type="Proteomes" id="UP000027265">
    <property type="component" value="Unassembled WGS sequence"/>
</dbReference>
<evidence type="ECO:0000313" key="2">
    <source>
        <dbReference type="EMBL" id="KDQ51301.1"/>
    </source>
</evidence>
<evidence type="ECO:0000256" key="1">
    <source>
        <dbReference type="SAM" id="MobiDB-lite"/>
    </source>
</evidence>
<evidence type="ECO:0000313" key="3">
    <source>
        <dbReference type="Proteomes" id="UP000027265"/>
    </source>
</evidence>
<gene>
    <name evidence="2" type="ORF">JAAARDRAFT_41257</name>
</gene>
<dbReference type="AlphaFoldDB" id="A0A067PLG4"/>
<accession>A0A067PLG4</accession>
<organism evidence="2 3">
    <name type="scientific">Jaapia argillacea MUCL 33604</name>
    <dbReference type="NCBI Taxonomy" id="933084"/>
    <lineage>
        <taxon>Eukaryota</taxon>
        <taxon>Fungi</taxon>
        <taxon>Dikarya</taxon>
        <taxon>Basidiomycota</taxon>
        <taxon>Agaricomycotina</taxon>
        <taxon>Agaricomycetes</taxon>
        <taxon>Agaricomycetidae</taxon>
        <taxon>Jaapiales</taxon>
        <taxon>Jaapiaceae</taxon>
        <taxon>Jaapia</taxon>
    </lineage>
</organism>
<feature type="compositionally biased region" description="Acidic residues" evidence="1">
    <location>
        <begin position="1"/>
        <end position="10"/>
    </location>
</feature>
<dbReference type="EMBL" id="KL197750">
    <property type="protein sequence ID" value="KDQ51301.1"/>
    <property type="molecule type" value="Genomic_DNA"/>
</dbReference>
<feature type="compositionally biased region" description="Basic and acidic residues" evidence="1">
    <location>
        <begin position="11"/>
        <end position="23"/>
    </location>
</feature>
<protein>
    <submittedName>
        <fullName evidence="2">Uncharacterized protein</fullName>
    </submittedName>
</protein>
<feature type="region of interest" description="Disordered" evidence="1">
    <location>
        <begin position="1"/>
        <end position="37"/>
    </location>
</feature>
<keyword evidence="3" id="KW-1185">Reference proteome</keyword>
<proteinExistence type="predicted"/>
<reference evidence="3" key="1">
    <citation type="journal article" date="2014" name="Proc. Natl. Acad. Sci. U.S.A.">
        <title>Extensive sampling of basidiomycete genomes demonstrates inadequacy of the white-rot/brown-rot paradigm for wood decay fungi.</title>
        <authorList>
            <person name="Riley R."/>
            <person name="Salamov A.A."/>
            <person name="Brown D.W."/>
            <person name="Nagy L.G."/>
            <person name="Floudas D."/>
            <person name="Held B.W."/>
            <person name="Levasseur A."/>
            <person name="Lombard V."/>
            <person name="Morin E."/>
            <person name="Otillar R."/>
            <person name="Lindquist E.A."/>
            <person name="Sun H."/>
            <person name="LaButti K.M."/>
            <person name="Schmutz J."/>
            <person name="Jabbour D."/>
            <person name="Luo H."/>
            <person name="Baker S.E."/>
            <person name="Pisabarro A.G."/>
            <person name="Walton J.D."/>
            <person name="Blanchette R.A."/>
            <person name="Henrissat B."/>
            <person name="Martin F."/>
            <person name="Cullen D."/>
            <person name="Hibbett D.S."/>
            <person name="Grigoriev I.V."/>
        </authorList>
    </citation>
    <scope>NUCLEOTIDE SEQUENCE [LARGE SCALE GENOMIC DNA]</scope>
    <source>
        <strain evidence="3">MUCL 33604</strain>
    </source>
</reference>